<protein>
    <recommendedName>
        <fullName evidence="9">Major facilitator superfamily (MFS) profile domain-containing protein</fullName>
    </recommendedName>
</protein>
<dbReference type="GO" id="GO:0005886">
    <property type="term" value="C:plasma membrane"/>
    <property type="evidence" value="ECO:0007669"/>
    <property type="project" value="TreeGrafter"/>
</dbReference>
<organism evidence="10 11">
    <name type="scientific">Aspergillus nanangensis</name>
    <dbReference type="NCBI Taxonomy" id="2582783"/>
    <lineage>
        <taxon>Eukaryota</taxon>
        <taxon>Fungi</taxon>
        <taxon>Dikarya</taxon>
        <taxon>Ascomycota</taxon>
        <taxon>Pezizomycotina</taxon>
        <taxon>Eurotiomycetes</taxon>
        <taxon>Eurotiomycetidae</taxon>
        <taxon>Eurotiales</taxon>
        <taxon>Aspergillaceae</taxon>
        <taxon>Aspergillus</taxon>
        <taxon>Aspergillus subgen. Circumdati</taxon>
    </lineage>
</organism>
<evidence type="ECO:0000256" key="5">
    <source>
        <dbReference type="ARBA" id="ARBA00022989"/>
    </source>
</evidence>
<evidence type="ECO:0000259" key="9">
    <source>
        <dbReference type="PROSITE" id="PS50850"/>
    </source>
</evidence>
<dbReference type="CDD" id="cd17502">
    <property type="entry name" value="MFS_Azr1_MDR_like"/>
    <property type="match status" value="1"/>
</dbReference>
<dbReference type="Proteomes" id="UP001194746">
    <property type="component" value="Unassembled WGS sequence"/>
</dbReference>
<sequence>MADTIHSDSPHHPPEPSTFEKNGYIEGGSSSESASEETKSPRSLHGWKWATAYGSMLSTTFLFALDNTIVADIQPAILERFGYVELLPWIGVAFALGTMTILPWGKAYGIFNIKWIYIFNIFLFEVGSAICGAAPSMTVLIIARVIAGIGGCGMHAGSLTYIAVLTSMKERPLYMSGIAVLWGLGSVLGPVVGGAFATSSATWRWAFYINLVIGAVFSPAYFFLFPDFPTQPGKSMAQKLRMMDWITTVIFLAGSVCFTMAINFGGTTYAWNSAQEISLWTLTGVFLLLTIVLTIYHPGVLKEHRLYPAHFFRQPVLMNLQLQVFLVSGIMLTMTYYIPLFFQFLRGDGPLQAGVRLLPFICVMVFFSLLNGGLMPKFGYVTPWYVAGSCLVTIGSALMYTVNIHTSTQNIYGYTILVGAGSGCYLVAGFAIMQSLVPPQDIANAVGAMTICQDLGMTVFLAVSGTLYQNLCLEKIAPVQPNASRAEIADLIAGVHSKTYQGLSQHDKDLVIPQITEAMSSLWLFFLVGGALSLVTCVFLGRTKLLIPGSK</sequence>
<evidence type="ECO:0000313" key="10">
    <source>
        <dbReference type="EMBL" id="KAF9884963.1"/>
    </source>
</evidence>
<comment type="subcellular location">
    <subcellularLocation>
        <location evidence="1">Membrane</location>
        <topology evidence="1">Multi-pass membrane protein</topology>
    </subcellularLocation>
</comment>
<name>A0AAD4CEU1_ASPNN</name>
<keyword evidence="11" id="KW-1185">Reference proteome</keyword>
<feature type="transmembrane region" description="Helical" evidence="8">
    <location>
        <begin position="411"/>
        <end position="433"/>
    </location>
</feature>
<accession>A0AAD4CEU1</accession>
<feature type="transmembrane region" description="Helical" evidence="8">
    <location>
        <begin position="384"/>
        <end position="405"/>
    </location>
</feature>
<dbReference type="Pfam" id="PF07690">
    <property type="entry name" value="MFS_1"/>
    <property type="match status" value="1"/>
</dbReference>
<feature type="transmembrane region" description="Helical" evidence="8">
    <location>
        <begin position="316"/>
        <end position="338"/>
    </location>
</feature>
<dbReference type="FunFam" id="1.20.1250.20:FF:000429">
    <property type="entry name" value="MFS drug efflux transporter, putative"/>
    <property type="match status" value="1"/>
</dbReference>
<dbReference type="InterPro" id="IPR011701">
    <property type="entry name" value="MFS"/>
</dbReference>
<dbReference type="InterPro" id="IPR020846">
    <property type="entry name" value="MFS_dom"/>
</dbReference>
<feature type="transmembrane region" description="Helical" evidence="8">
    <location>
        <begin position="277"/>
        <end position="296"/>
    </location>
</feature>
<feature type="transmembrane region" description="Helical" evidence="8">
    <location>
        <begin position="522"/>
        <end position="541"/>
    </location>
</feature>
<feature type="transmembrane region" description="Helical" evidence="8">
    <location>
        <begin position="205"/>
        <end position="224"/>
    </location>
</feature>
<keyword evidence="4 8" id="KW-0812">Transmembrane</keyword>
<dbReference type="Gene3D" id="1.20.1720.10">
    <property type="entry name" value="Multidrug resistance protein D"/>
    <property type="match status" value="1"/>
</dbReference>
<keyword evidence="5 8" id="KW-1133">Transmembrane helix</keyword>
<reference evidence="10" key="2">
    <citation type="submission" date="2020-02" db="EMBL/GenBank/DDBJ databases">
        <authorList>
            <person name="Gilchrist C.L.M."/>
            <person name="Chooi Y.-H."/>
        </authorList>
    </citation>
    <scope>NUCLEOTIDE SEQUENCE</scope>
    <source>
        <strain evidence="10">MST-FP2251</strain>
    </source>
</reference>
<feature type="domain" description="Major facilitator superfamily (MFS) profile" evidence="9">
    <location>
        <begin position="52"/>
        <end position="544"/>
    </location>
</feature>
<feature type="transmembrane region" description="Helical" evidence="8">
    <location>
        <begin position="177"/>
        <end position="199"/>
    </location>
</feature>
<gene>
    <name evidence="10" type="ORF">FE257_000873</name>
</gene>
<feature type="compositionally biased region" description="Basic and acidic residues" evidence="7">
    <location>
        <begin position="1"/>
        <end position="14"/>
    </location>
</feature>
<dbReference type="AlphaFoldDB" id="A0AAD4CEU1"/>
<dbReference type="InterPro" id="IPR036259">
    <property type="entry name" value="MFS_trans_sf"/>
</dbReference>
<dbReference type="PANTHER" id="PTHR23501">
    <property type="entry name" value="MAJOR FACILITATOR SUPERFAMILY"/>
    <property type="match status" value="1"/>
</dbReference>
<feature type="transmembrane region" description="Helical" evidence="8">
    <location>
        <begin position="141"/>
        <end position="165"/>
    </location>
</feature>
<evidence type="ECO:0000313" key="11">
    <source>
        <dbReference type="Proteomes" id="UP001194746"/>
    </source>
</evidence>
<comment type="caution">
    <text evidence="10">The sequence shown here is derived from an EMBL/GenBank/DDBJ whole genome shotgun (WGS) entry which is preliminary data.</text>
</comment>
<evidence type="ECO:0000256" key="2">
    <source>
        <dbReference type="ARBA" id="ARBA00007520"/>
    </source>
</evidence>
<dbReference type="Gene3D" id="1.20.1250.20">
    <property type="entry name" value="MFS general substrate transporter like domains"/>
    <property type="match status" value="1"/>
</dbReference>
<keyword evidence="3" id="KW-0813">Transport</keyword>
<feature type="transmembrane region" description="Helical" evidence="8">
    <location>
        <begin position="245"/>
        <end position="265"/>
    </location>
</feature>
<proteinExistence type="inferred from homology"/>
<dbReference type="PANTHER" id="PTHR23501:SF12">
    <property type="entry name" value="MAJOR FACILITATOR SUPERFAMILY (MFS) PROFILE DOMAIN-CONTAINING PROTEIN-RELATED"/>
    <property type="match status" value="1"/>
</dbReference>
<dbReference type="EMBL" id="VCAU01000107">
    <property type="protein sequence ID" value="KAF9884963.1"/>
    <property type="molecule type" value="Genomic_DNA"/>
</dbReference>
<feature type="transmembrane region" description="Helical" evidence="8">
    <location>
        <begin position="116"/>
        <end position="135"/>
    </location>
</feature>
<evidence type="ECO:0000256" key="4">
    <source>
        <dbReference type="ARBA" id="ARBA00022692"/>
    </source>
</evidence>
<feature type="region of interest" description="Disordered" evidence="7">
    <location>
        <begin position="1"/>
        <end position="39"/>
    </location>
</feature>
<evidence type="ECO:0000256" key="8">
    <source>
        <dbReference type="SAM" id="Phobius"/>
    </source>
</evidence>
<evidence type="ECO:0000256" key="3">
    <source>
        <dbReference type="ARBA" id="ARBA00022448"/>
    </source>
</evidence>
<feature type="transmembrane region" description="Helical" evidence="8">
    <location>
        <begin position="86"/>
        <end position="104"/>
    </location>
</feature>
<evidence type="ECO:0000256" key="6">
    <source>
        <dbReference type="ARBA" id="ARBA00023136"/>
    </source>
</evidence>
<evidence type="ECO:0000256" key="7">
    <source>
        <dbReference type="SAM" id="MobiDB-lite"/>
    </source>
</evidence>
<reference evidence="10" key="1">
    <citation type="journal article" date="2019" name="Beilstein J. Org. Chem.">
        <title>Nanangenines: drimane sesquiterpenoids as the dominant metabolite cohort of a novel Australian fungus, Aspergillus nanangensis.</title>
        <authorList>
            <person name="Lacey H.J."/>
            <person name="Gilchrist C.L.M."/>
            <person name="Crombie A."/>
            <person name="Kalaitzis J.A."/>
            <person name="Vuong D."/>
            <person name="Rutledge P.J."/>
            <person name="Turner P."/>
            <person name="Pitt J.I."/>
            <person name="Lacey E."/>
            <person name="Chooi Y.H."/>
            <person name="Piggott A.M."/>
        </authorList>
    </citation>
    <scope>NUCLEOTIDE SEQUENCE</scope>
    <source>
        <strain evidence="10">MST-FP2251</strain>
    </source>
</reference>
<evidence type="ECO:0000256" key="1">
    <source>
        <dbReference type="ARBA" id="ARBA00004141"/>
    </source>
</evidence>
<dbReference type="PROSITE" id="PS50850">
    <property type="entry name" value="MFS"/>
    <property type="match status" value="1"/>
</dbReference>
<dbReference type="GO" id="GO:0022857">
    <property type="term" value="F:transmembrane transporter activity"/>
    <property type="evidence" value="ECO:0007669"/>
    <property type="project" value="InterPro"/>
</dbReference>
<feature type="transmembrane region" description="Helical" evidence="8">
    <location>
        <begin position="353"/>
        <end position="372"/>
    </location>
</feature>
<keyword evidence="6 8" id="KW-0472">Membrane</keyword>
<dbReference type="SUPFAM" id="SSF103473">
    <property type="entry name" value="MFS general substrate transporter"/>
    <property type="match status" value="1"/>
</dbReference>
<comment type="similarity">
    <text evidence="2">Belongs to the major facilitator superfamily. TCR/Tet family.</text>
</comment>